<proteinExistence type="predicted"/>
<dbReference type="Proteomes" id="UP000000788">
    <property type="component" value="Chromosome"/>
</dbReference>
<feature type="transmembrane region" description="Helical" evidence="1">
    <location>
        <begin position="44"/>
        <end position="59"/>
    </location>
</feature>
<keyword evidence="1" id="KW-1133">Transmembrane helix</keyword>
<evidence type="ECO:0000313" key="2">
    <source>
        <dbReference type="EMBL" id="ABX08524.1"/>
    </source>
</evidence>
<dbReference type="KEGG" id="pmj:P9211_05931"/>
<sequence length="152" mass="18335">MMSRRNFFRNKSIFSYLSFFIYFPGRLFRGLMESSFGFRSREDWFFAATLYIISIILFVPTIYWLGFILTVLCWVWCLFIWFFYRLPFDKMTKSIASFLEKRNIELTYSGENDPSSILTLPTIYKVIIFFWYFLALGITFIIGMSPLLLKFF</sequence>
<feature type="transmembrane region" description="Helical" evidence="1">
    <location>
        <begin position="123"/>
        <end position="149"/>
    </location>
</feature>
<dbReference type="HOGENOM" id="CLU_1720736_0_0_3"/>
<dbReference type="EMBL" id="CP000878">
    <property type="protein sequence ID" value="ABX08524.1"/>
    <property type="molecule type" value="Genomic_DNA"/>
</dbReference>
<feature type="transmembrane region" description="Helical" evidence="1">
    <location>
        <begin position="64"/>
        <end position="84"/>
    </location>
</feature>
<keyword evidence="1" id="KW-0472">Membrane</keyword>
<keyword evidence="3" id="KW-1185">Reference proteome</keyword>
<feature type="transmembrane region" description="Helical" evidence="1">
    <location>
        <begin position="12"/>
        <end position="32"/>
    </location>
</feature>
<evidence type="ECO:0000256" key="1">
    <source>
        <dbReference type="SAM" id="Phobius"/>
    </source>
</evidence>
<keyword evidence="1" id="KW-0812">Transmembrane</keyword>
<protein>
    <submittedName>
        <fullName evidence="2">Uncharacterized protein</fullName>
    </submittedName>
</protein>
<organism evidence="2 3">
    <name type="scientific">Prochlorococcus marinus (strain MIT 9211)</name>
    <dbReference type="NCBI Taxonomy" id="93059"/>
    <lineage>
        <taxon>Bacteria</taxon>
        <taxon>Bacillati</taxon>
        <taxon>Cyanobacteriota</taxon>
        <taxon>Cyanophyceae</taxon>
        <taxon>Synechococcales</taxon>
        <taxon>Prochlorococcaceae</taxon>
        <taxon>Prochlorococcus</taxon>
    </lineage>
</organism>
<name>A9BEL4_PROM4</name>
<evidence type="ECO:0000313" key="3">
    <source>
        <dbReference type="Proteomes" id="UP000000788"/>
    </source>
</evidence>
<dbReference type="AlphaFoldDB" id="A9BEL4"/>
<gene>
    <name evidence="2" type="ordered locus">P9211_05931</name>
</gene>
<accession>A9BEL4</accession>
<reference evidence="2 3" key="1">
    <citation type="journal article" date="2007" name="PLoS Genet.">
        <title>Patterns and implications of gene gain and loss in the evolution of Prochlorococcus.</title>
        <authorList>
            <person name="Kettler G.C."/>
            <person name="Martiny A.C."/>
            <person name="Huang K."/>
            <person name="Zucker J."/>
            <person name="Coleman M.L."/>
            <person name="Rodrigue S."/>
            <person name="Chen F."/>
            <person name="Lapidus A."/>
            <person name="Ferriera S."/>
            <person name="Johnson J."/>
            <person name="Steglich C."/>
            <person name="Church G.M."/>
            <person name="Richardson P."/>
            <person name="Chisholm S.W."/>
        </authorList>
    </citation>
    <scope>NUCLEOTIDE SEQUENCE [LARGE SCALE GENOMIC DNA]</scope>
    <source>
        <strain evidence="3">MIT 9211</strain>
    </source>
</reference>